<sequence length="66" mass="7125">MGTVERAFELAEQGRCRTLTDIRKILVAEKHAGVDLHLAGSGIRKQLRAVMHSTRPSTEASAPQGA</sequence>
<dbReference type="RefSeq" id="WP_346246534.1">
    <property type="nucleotide sequence ID" value="NZ_JBDIZK010000005.1"/>
</dbReference>
<proteinExistence type="predicted"/>
<protein>
    <submittedName>
        <fullName evidence="1">Uncharacterized protein</fullName>
    </submittedName>
</protein>
<reference evidence="1 2" key="1">
    <citation type="submission" date="2024-05" db="EMBL/GenBank/DDBJ databases">
        <title>Sphingomonas sp. HF-S3 16S ribosomal RNA gene Genome sequencing and assembly.</title>
        <authorList>
            <person name="Lee H."/>
        </authorList>
    </citation>
    <scope>NUCLEOTIDE SEQUENCE [LARGE SCALE GENOMIC DNA]</scope>
    <source>
        <strain evidence="1 2">HF-S3</strain>
    </source>
</reference>
<comment type="caution">
    <text evidence="1">The sequence shown here is derived from an EMBL/GenBank/DDBJ whole genome shotgun (WGS) entry which is preliminary data.</text>
</comment>
<name>A0ABV0BBS7_9SPHN</name>
<organism evidence="1 2">
    <name type="scientific">Sphingomonas rustica</name>
    <dbReference type="NCBI Taxonomy" id="3103142"/>
    <lineage>
        <taxon>Bacteria</taxon>
        <taxon>Pseudomonadati</taxon>
        <taxon>Pseudomonadota</taxon>
        <taxon>Alphaproteobacteria</taxon>
        <taxon>Sphingomonadales</taxon>
        <taxon>Sphingomonadaceae</taxon>
        <taxon>Sphingomonas</taxon>
    </lineage>
</organism>
<keyword evidence="2" id="KW-1185">Reference proteome</keyword>
<evidence type="ECO:0000313" key="1">
    <source>
        <dbReference type="EMBL" id="MEN3747535.1"/>
    </source>
</evidence>
<accession>A0ABV0BBS7</accession>
<dbReference type="Proteomes" id="UP001427805">
    <property type="component" value="Unassembled WGS sequence"/>
</dbReference>
<evidence type="ECO:0000313" key="2">
    <source>
        <dbReference type="Proteomes" id="UP001427805"/>
    </source>
</evidence>
<dbReference type="EMBL" id="JBDIZK010000005">
    <property type="protein sequence ID" value="MEN3747535.1"/>
    <property type="molecule type" value="Genomic_DNA"/>
</dbReference>
<gene>
    <name evidence="1" type="ORF">TPR58_10180</name>
</gene>